<evidence type="ECO:0000313" key="3">
    <source>
        <dbReference type="EMBL" id="PIO59684.1"/>
    </source>
</evidence>
<accession>A0A2G9TNW2</accession>
<keyword evidence="1" id="KW-0175">Coiled coil</keyword>
<sequence>MNLNITDSDLGCLITYLSGNNQTSSGFENDLSLTLEALHRQVDLAATLRVDWNHCREDEHFVLGGAGEQVLRILRLLRAAEQVTEKISKLATRYVLLDRLFEDQVVIGRLNSIHRHAWLDRRHAFEVDSRKVLEFAHEGIRSINKFSDELEKELRRAENQYDNVRAMETQHTFQRHKLLQVLRNDMAAEIKESTKELVGLQEKMKKQDAEMVRLRQTIQSMKAHSETMDPSELVVIVDASEKTKRTVRSESGPVNDEEYFERMINEVQGEGEEQAMEIQPVEQVPKQVEQPDEKQRIREEEPTVEQRRRRRPESLEDQRQVRRPKPAEDHQQGHRLVGHQQVRRPVRPQYRRQVRRPVRLEDQHRVRRAASFEERINELRYRARDLEQVLRNFPFRNIGHKKGYDGTWSCVEDLIPEDEGHHKALCPVPDLRVEVRDRLNRTQDDIRDAERRRQRR</sequence>
<feature type="compositionally biased region" description="Low complexity" evidence="2">
    <location>
        <begin position="277"/>
        <end position="288"/>
    </location>
</feature>
<dbReference type="EMBL" id="KZ357177">
    <property type="protein sequence ID" value="PIO59684.1"/>
    <property type="molecule type" value="Genomic_DNA"/>
</dbReference>
<dbReference type="AlphaFoldDB" id="A0A2G9TNW2"/>
<gene>
    <name evidence="3" type="ORF">TELCIR_18844</name>
</gene>
<feature type="region of interest" description="Disordered" evidence="2">
    <location>
        <begin position="270"/>
        <end position="351"/>
    </location>
</feature>
<feature type="coiled-coil region" evidence="1">
    <location>
        <begin position="140"/>
        <end position="224"/>
    </location>
</feature>
<name>A0A2G9TNW2_TELCI</name>
<evidence type="ECO:0000256" key="1">
    <source>
        <dbReference type="SAM" id="Coils"/>
    </source>
</evidence>
<evidence type="ECO:0000313" key="4">
    <source>
        <dbReference type="Proteomes" id="UP000230423"/>
    </source>
</evidence>
<keyword evidence="4" id="KW-1185">Reference proteome</keyword>
<reference evidence="3 4" key="1">
    <citation type="submission" date="2015-09" db="EMBL/GenBank/DDBJ databases">
        <title>Draft genome of the parasitic nematode Teladorsagia circumcincta isolate WARC Sus (inbred).</title>
        <authorList>
            <person name="Mitreva M."/>
        </authorList>
    </citation>
    <scope>NUCLEOTIDE SEQUENCE [LARGE SCALE GENOMIC DNA]</scope>
    <source>
        <strain evidence="3 4">S</strain>
    </source>
</reference>
<evidence type="ECO:0000256" key="2">
    <source>
        <dbReference type="SAM" id="MobiDB-lite"/>
    </source>
</evidence>
<proteinExistence type="predicted"/>
<organism evidence="3 4">
    <name type="scientific">Teladorsagia circumcincta</name>
    <name type="common">Brown stomach worm</name>
    <name type="synonym">Ostertagia circumcincta</name>
    <dbReference type="NCBI Taxonomy" id="45464"/>
    <lineage>
        <taxon>Eukaryota</taxon>
        <taxon>Metazoa</taxon>
        <taxon>Ecdysozoa</taxon>
        <taxon>Nematoda</taxon>
        <taxon>Chromadorea</taxon>
        <taxon>Rhabditida</taxon>
        <taxon>Rhabditina</taxon>
        <taxon>Rhabditomorpha</taxon>
        <taxon>Strongyloidea</taxon>
        <taxon>Trichostrongylidae</taxon>
        <taxon>Teladorsagia</taxon>
    </lineage>
</organism>
<dbReference type="OrthoDB" id="5874911at2759"/>
<protein>
    <submittedName>
        <fullName evidence="3">Uncharacterized protein</fullName>
    </submittedName>
</protein>
<dbReference type="Proteomes" id="UP000230423">
    <property type="component" value="Unassembled WGS sequence"/>
</dbReference>
<feature type="compositionally biased region" description="Basic and acidic residues" evidence="2">
    <location>
        <begin position="289"/>
        <end position="332"/>
    </location>
</feature>
<feature type="compositionally biased region" description="Basic residues" evidence="2">
    <location>
        <begin position="341"/>
        <end position="351"/>
    </location>
</feature>